<organism evidence="3">
    <name type="scientific">Micromonas pusilla (strain CCMP1545)</name>
    <name type="common">Picoplanktonic green alga</name>
    <dbReference type="NCBI Taxonomy" id="564608"/>
    <lineage>
        <taxon>Eukaryota</taxon>
        <taxon>Viridiplantae</taxon>
        <taxon>Chlorophyta</taxon>
        <taxon>Mamiellophyceae</taxon>
        <taxon>Mamiellales</taxon>
        <taxon>Mamiellaceae</taxon>
        <taxon>Micromonas</taxon>
    </lineage>
</organism>
<gene>
    <name evidence="2" type="ORF">MICPUCDRAFT_50259</name>
</gene>
<evidence type="ECO:0000313" key="3">
    <source>
        <dbReference type="Proteomes" id="UP000001876"/>
    </source>
</evidence>
<dbReference type="EMBL" id="GG663735">
    <property type="protein sequence ID" value="EEH60772.1"/>
    <property type="molecule type" value="Genomic_DNA"/>
</dbReference>
<dbReference type="OMA" id="YGSRHTL"/>
<dbReference type="InterPro" id="IPR020339">
    <property type="entry name" value="C20orf85-like"/>
</dbReference>
<accession>C1MHN0</accession>
<evidence type="ECO:0000256" key="1">
    <source>
        <dbReference type="SAM" id="MobiDB-lite"/>
    </source>
</evidence>
<dbReference type="Proteomes" id="UP000001876">
    <property type="component" value="Unassembled WGS sequence"/>
</dbReference>
<dbReference type="GeneID" id="9681037"/>
<reference evidence="2 3" key="1">
    <citation type="journal article" date="2009" name="Science">
        <title>Green evolution and dynamic adaptations revealed by genomes of the marine picoeukaryotes Micromonas.</title>
        <authorList>
            <person name="Worden A.Z."/>
            <person name="Lee J.H."/>
            <person name="Mock T."/>
            <person name="Rouze P."/>
            <person name="Simmons M.P."/>
            <person name="Aerts A.L."/>
            <person name="Allen A.E."/>
            <person name="Cuvelier M.L."/>
            <person name="Derelle E."/>
            <person name="Everett M.V."/>
            <person name="Foulon E."/>
            <person name="Grimwood J."/>
            <person name="Gundlach H."/>
            <person name="Henrissat B."/>
            <person name="Napoli C."/>
            <person name="McDonald S.M."/>
            <person name="Parker M.S."/>
            <person name="Rombauts S."/>
            <person name="Salamov A."/>
            <person name="Von Dassow P."/>
            <person name="Badger J.H."/>
            <person name="Coutinho P.M."/>
            <person name="Demir E."/>
            <person name="Dubchak I."/>
            <person name="Gentemann C."/>
            <person name="Eikrem W."/>
            <person name="Gready J.E."/>
            <person name="John U."/>
            <person name="Lanier W."/>
            <person name="Lindquist E.A."/>
            <person name="Lucas S."/>
            <person name="Mayer K.F."/>
            <person name="Moreau H."/>
            <person name="Not F."/>
            <person name="Otillar R."/>
            <person name="Panaud O."/>
            <person name="Pangilinan J."/>
            <person name="Paulsen I."/>
            <person name="Piegu B."/>
            <person name="Poliakov A."/>
            <person name="Robbens S."/>
            <person name="Schmutz J."/>
            <person name="Toulza E."/>
            <person name="Wyss T."/>
            <person name="Zelensky A."/>
            <person name="Zhou K."/>
            <person name="Armbrust E.V."/>
            <person name="Bhattacharya D."/>
            <person name="Goodenough U.W."/>
            <person name="Van de Peer Y."/>
            <person name="Grigoriev I.V."/>
        </authorList>
    </citation>
    <scope>NUCLEOTIDE SEQUENCE [LARGE SCALE GENOMIC DNA]</scope>
    <source>
        <strain evidence="2 3">CCMP1545</strain>
    </source>
</reference>
<dbReference type="eggNOG" id="ENOG502SE8R">
    <property type="taxonomic scope" value="Eukaryota"/>
</dbReference>
<dbReference type="KEGG" id="mpp:MICPUCDRAFT_50259"/>
<dbReference type="OrthoDB" id="10448485at2759"/>
<dbReference type="RefSeq" id="XP_003055520.1">
    <property type="nucleotide sequence ID" value="XM_003055474.1"/>
</dbReference>
<proteinExistence type="predicted"/>
<dbReference type="AlphaFoldDB" id="C1MHN0"/>
<evidence type="ECO:0000313" key="2">
    <source>
        <dbReference type="EMBL" id="EEH60772.1"/>
    </source>
</evidence>
<protein>
    <submittedName>
        <fullName evidence="2">Predicted protein</fullName>
    </submittedName>
</protein>
<keyword evidence="3" id="KW-1185">Reference proteome</keyword>
<sequence>MAADANNVVAEDENWRLRIAKETHSQRHFESEWGFLLPDPASKATKVSVEGNKCKYFDHQGGLHWTVRELRVPAANGDPSEPEESVDPHSAAGVAKATHETLMSSIPSNTAFISTYRQIGQRKSLEMFGVSEYGNKATDATRF</sequence>
<feature type="region of interest" description="Disordered" evidence="1">
    <location>
        <begin position="74"/>
        <end position="93"/>
    </location>
</feature>
<name>C1MHN0_MICPC</name>
<dbReference type="Pfam" id="PF14945">
    <property type="entry name" value="LLC1"/>
    <property type="match status" value="1"/>
</dbReference>